<evidence type="ECO:0000313" key="2">
    <source>
        <dbReference type="EMBL" id="QNI33082.1"/>
    </source>
</evidence>
<protein>
    <submittedName>
        <fullName evidence="2">Carboxypeptidase regulatory-like domain-containing protein</fullName>
    </submittedName>
</protein>
<keyword evidence="2" id="KW-0645">Protease</keyword>
<evidence type="ECO:0000256" key="1">
    <source>
        <dbReference type="SAM" id="MobiDB-lite"/>
    </source>
</evidence>
<dbReference type="GO" id="GO:0004180">
    <property type="term" value="F:carboxypeptidase activity"/>
    <property type="evidence" value="ECO:0007669"/>
    <property type="project" value="UniProtKB-KW"/>
</dbReference>
<keyword evidence="2" id="KW-0121">Carboxypeptidase</keyword>
<evidence type="ECO:0000313" key="3">
    <source>
        <dbReference type="Proteomes" id="UP000515312"/>
    </source>
</evidence>
<reference evidence="2 3" key="1">
    <citation type="submission" date="2020-08" db="EMBL/GenBank/DDBJ databases">
        <title>Edaphobacter telluris sp. nov. and Acidobacterium dinghuensis sp. nov., two acidobacteria isolated from forest soil.</title>
        <authorList>
            <person name="Fu J."/>
            <person name="Qiu L."/>
        </authorList>
    </citation>
    <scope>NUCLEOTIDE SEQUENCE [LARGE SCALE GENOMIC DNA]</scope>
    <source>
        <strain evidence="2">4Y35</strain>
    </source>
</reference>
<dbReference type="EMBL" id="CP060394">
    <property type="protein sequence ID" value="QNI33082.1"/>
    <property type="molecule type" value="Genomic_DNA"/>
</dbReference>
<organism evidence="2 3">
    <name type="scientific">Alloacidobacterium dinghuense</name>
    <dbReference type="NCBI Taxonomy" id="2763107"/>
    <lineage>
        <taxon>Bacteria</taxon>
        <taxon>Pseudomonadati</taxon>
        <taxon>Acidobacteriota</taxon>
        <taxon>Terriglobia</taxon>
        <taxon>Terriglobales</taxon>
        <taxon>Acidobacteriaceae</taxon>
        <taxon>Alloacidobacterium</taxon>
    </lineage>
</organism>
<dbReference type="Proteomes" id="UP000515312">
    <property type="component" value="Chromosome"/>
</dbReference>
<dbReference type="Gene3D" id="2.60.40.1120">
    <property type="entry name" value="Carboxypeptidase-like, regulatory domain"/>
    <property type="match status" value="1"/>
</dbReference>
<sequence>MSFYASETDRLAVIGMPEYDRQTFLVCRFPGGGENAYNLDMDFVLSRGLLFRKTAVLSLCLFPLLLSAQDVKRGRKYVAPPPTCKVTVTVTKATTGKPVENAGVIFHPIKNGKDEGNMELKTNEEGKAVLDVIPVGDTVRLQIIANGYQTYGADYQLDASSKDIDVKLLRPGKQYSIYEKHDGSQLGGQDETAKPSDQPAQPH</sequence>
<dbReference type="KEGG" id="adin:H7849_03640"/>
<dbReference type="RefSeq" id="WP_186744213.1">
    <property type="nucleotide sequence ID" value="NZ_CP060394.1"/>
</dbReference>
<name>A0A7G8BKL2_9BACT</name>
<feature type="region of interest" description="Disordered" evidence="1">
    <location>
        <begin position="178"/>
        <end position="203"/>
    </location>
</feature>
<accession>A0A7G8BKL2</accession>
<keyword evidence="3" id="KW-1185">Reference proteome</keyword>
<dbReference type="AlphaFoldDB" id="A0A7G8BKL2"/>
<proteinExistence type="predicted"/>
<gene>
    <name evidence="2" type="ORF">H7849_03640</name>
</gene>
<keyword evidence="2" id="KW-0378">Hydrolase</keyword>